<protein>
    <submittedName>
        <fullName evidence="2">Uncharacterized protein</fullName>
    </submittedName>
</protein>
<accession>A0ABD2SSJ8</accession>
<evidence type="ECO:0000256" key="1">
    <source>
        <dbReference type="SAM" id="Phobius"/>
    </source>
</evidence>
<evidence type="ECO:0000313" key="2">
    <source>
        <dbReference type="EMBL" id="KAL3346803.1"/>
    </source>
</evidence>
<reference evidence="2 3" key="1">
    <citation type="submission" date="2024-05" db="EMBL/GenBank/DDBJ databases">
        <title>De novo assembly of an allotetraploid wild potato.</title>
        <authorList>
            <person name="Hosaka A.J."/>
        </authorList>
    </citation>
    <scope>NUCLEOTIDE SEQUENCE [LARGE SCALE GENOMIC DNA]</scope>
    <source>
        <tissue evidence="2">Young leaves</tissue>
    </source>
</reference>
<organism evidence="2 3">
    <name type="scientific">Solanum stoloniferum</name>
    <dbReference type="NCBI Taxonomy" id="62892"/>
    <lineage>
        <taxon>Eukaryota</taxon>
        <taxon>Viridiplantae</taxon>
        <taxon>Streptophyta</taxon>
        <taxon>Embryophyta</taxon>
        <taxon>Tracheophyta</taxon>
        <taxon>Spermatophyta</taxon>
        <taxon>Magnoliopsida</taxon>
        <taxon>eudicotyledons</taxon>
        <taxon>Gunneridae</taxon>
        <taxon>Pentapetalae</taxon>
        <taxon>asterids</taxon>
        <taxon>lamiids</taxon>
        <taxon>Solanales</taxon>
        <taxon>Solanaceae</taxon>
        <taxon>Solanoideae</taxon>
        <taxon>Solaneae</taxon>
        <taxon>Solanum</taxon>
    </lineage>
</organism>
<evidence type="ECO:0000313" key="3">
    <source>
        <dbReference type="Proteomes" id="UP001627284"/>
    </source>
</evidence>
<dbReference type="EMBL" id="JBJKTR010000014">
    <property type="protein sequence ID" value="KAL3346803.1"/>
    <property type="molecule type" value="Genomic_DNA"/>
</dbReference>
<dbReference type="Proteomes" id="UP001627284">
    <property type="component" value="Unassembled WGS sequence"/>
</dbReference>
<name>A0ABD2SSJ8_9SOLN</name>
<dbReference type="PANTHER" id="PTHR35997">
    <property type="entry name" value="COTTON FIBER PROTEIN-RELATED"/>
    <property type="match status" value="1"/>
</dbReference>
<gene>
    <name evidence="2" type="ORF">AABB24_025309</name>
</gene>
<keyword evidence="3" id="KW-1185">Reference proteome</keyword>
<dbReference type="PANTHER" id="PTHR35997:SF5">
    <property type="entry name" value="OS09G0539700 PROTEIN"/>
    <property type="match status" value="1"/>
</dbReference>
<keyword evidence="1" id="KW-1133">Transmembrane helix</keyword>
<sequence length="207" mass="23333">MATVVKMEERKKEDKLQAVWFAAGVAALMACLERAILVSFVEQWRVVAFIALNLLLLAILFTSTSTTPTTPIVETSTESSSSNTTTESKIEFSLKQVKVGKECNKPVVPCVEDISEVAITKDVKEEYPKITDKRENQKEQLLDDSIDEAQQISMEELNERAEAFIAMFRQHLISDAKAYSYSKSCRIRTSISLKGGDKNFPKRRPIY</sequence>
<keyword evidence="1" id="KW-0472">Membrane</keyword>
<feature type="transmembrane region" description="Helical" evidence="1">
    <location>
        <begin position="16"/>
        <end position="37"/>
    </location>
</feature>
<keyword evidence="1" id="KW-0812">Transmembrane</keyword>
<dbReference type="PROSITE" id="PS51257">
    <property type="entry name" value="PROKAR_LIPOPROTEIN"/>
    <property type="match status" value="1"/>
</dbReference>
<proteinExistence type="predicted"/>
<feature type="transmembrane region" description="Helical" evidence="1">
    <location>
        <begin position="43"/>
        <end position="61"/>
    </location>
</feature>
<comment type="caution">
    <text evidence="2">The sequence shown here is derived from an EMBL/GenBank/DDBJ whole genome shotgun (WGS) entry which is preliminary data.</text>
</comment>
<dbReference type="AlphaFoldDB" id="A0ABD2SSJ8"/>